<dbReference type="Proteomes" id="UP000580654">
    <property type="component" value="Unassembled WGS sequence"/>
</dbReference>
<dbReference type="AlphaFoldDB" id="A0A840YMU4"/>
<proteinExistence type="predicted"/>
<organism evidence="1 2">
    <name type="scientific">Muricoccus pecuniae</name>
    <dbReference type="NCBI Taxonomy" id="693023"/>
    <lineage>
        <taxon>Bacteria</taxon>
        <taxon>Pseudomonadati</taxon>
        <taxon>Pseudomonadota</taxon>
        <taxon>Alphaproteobacteria</taxon>
        <taxon>Acetobacterales</taxon>
        <taxon>Roseomonadaceae</taxon>
        <taxon>Muricoccus</taxon>
    </lineage>
</organism>
<evidence type="ECO:0008006" key="3">
    <source>
        <dbReference type="Google" id="ProtNLM"/>
    </source>
</evidence>
<dbReference type="Pfam" id="PF13711">
    <property type="entry name" value="DUF4160"/>
    <property type="match status" value="1"/>
</dbReference>
<evidence type="ECO:0000313" key="2">
    <source>
        <dbReference type="Proteomes" id="UP000580654"/>
    </source>
</evidence>
<evidence type="ECO:0000313" key="1">
    <source>
        <dbReference type="EMBL" id="MBB5696443.1"/>
    </source>
</evidence>
<dbReference type="RefSeq" id="WP_312862074.1">
    <property type="nucleotide sequence ID" value="NZ_JACIJD010000043.1"/>
</dbReference>
<accession>A0A840YMU4</accession>
<keyword evidence="2" id="KW-1185">Reference proteome</keyword>
<dbReference type="EMBL" id="JACIJD010000043">
    <property type="protein sequence ID" value="MBB5696443.1"/>
    <property type="molecule type" value="Genomic_DNA"/>
</dbReference>
<sequence>MVIYVNDHEPAHVHVFGDGEAKINLIGSGGLPELIWADRTSRGEVRRAMHIVVEQRAALLARWRDIHG</sequence>
<dbReference type="InterPro" id="IPR025427">
    <property type="entry name" value="DUF4160"/>
</dbReference>
<comment type="caution">
    <text evidence="1">The sequence shown here is derived from an EMBL/GenBank/DDBJ whole genome shotgun (WGS) entry which is preliminary data.</text>
</comment>
<reference evidence="1 2" key="1">
    <citation type="submission" date="2020-08" db="EMBL/GenBank/DDBJ databases">
        <title>Genomic Encyclopedia of Type Strains, Phase IV (KMG-IV): sequencing the most valuable type-strain genomes for metagenomic binning, comparative biology and taxonomic classification.</title>
        <authorList>
            <person name="Goeker M."/>
        </authorList>
    </citation>
    <scope>NUCLEOTIDE SEQUENCE [LARGE SCALE GENOMIC DNA]</scope>
    <source>
        <strain evidence="1 2">DSM 25622</strain>
    </source>
</reference>
<gene>
    <name evidence="1" type="ORF">FHS87_004514</name>
</gene>
<name>A0A840YMU4_9PROT</name>
<protein>
    <recommendedName>
        <fullName evidence="3">DUF4160 domain-containing protein</fullName>
    </recommendedName>
</protein>